<dbReference type="RefSeq" id="WP_149307593.1">
    <property type="nucleotide sequence ID" value="NZ_SRSD01000006.1"/>
</dbReference>
<keyword evidence="4 8" id="KW-0812">Transmembrane</keyword>
<dbReference type="EMBL" id="SRSD01000006">
    <property type="protein sequence ID" value="KAA0891229.1"/>
    <property type="molecule type" value="Genomic_DNA"/>
</dbReference>
<comment type="subcellular location">
    <subcellularLocation>
        <location evidence="8">Cell membrane</location>
        <topology evidence="8">Multi-pass membrane protein</topology>
    </subcellularLocation>
    <subcellularLocation>
        <location evidence="1">Membrane</location>
        <topology evidence="1">Multi-pass membrane protein</topology>
    </subcellularLocation>
</comment>
<dbReference type="GO" id="GO:0005886">
    <property type="term" value="C:plasma membrane"/>
    <property type="evidence" value="ECO:0007669"/>
    <property type="project" value="UniProtKB-SubCell"/>
</dbReference>
<feature type="transmembrane region" description="Helical" evidence="8">
    <location>
        <begin position="191"/>
        <end position="210"/>
    </location>
</feature>
<feature type="transmembrane region" description="Helical" evidence="8">
    <location>
        <begin position="440"/>
        <end position="469"/>
    </location>
</feature>
<evidence type="ECO:0000256" key="7">
    <source>
        <dbReference type="ARBA" id="ARBA00023177"/>
    </source>
</evidence>
<evidence type="ECO:0000256" key="1">
    <source>
        <dbReference type="ARBA" id="ARBA00004141"/>
    </source>
</evidence>
<keyword evidence="7 8" id="KW-0924">Ammonia transport</keyword>
<dbReference type="PANTHER" id="PTHR11730">
    <property type="entry name" value="AMMONIUM TRANSPORTER"/>
    <property type="match status" value="1"/>
</dbReference>
<dbReference type="InterPro" id="IPR018047">
    <property type="entry name" value="Ammonium_transpt_CS"/>
</dbReference>
<keyword evidence="3 8" id="KW-0813">Transport</keyword>
<dbReference type="GO" id="GO:0097272">
    <property type="term" value="P:ammonium homeostasis"/>
    <property type="evidence" value="ECO:0007669"/>
    <property type="project" value="TreeGrafter"/>
</dbReference>
<feature type="domain" description="Ammonium transporter AmtB-like" evidence="9">
    <location>
        <begin position="75"/>
        <end position="496"/>
    </location>
</feature>
<comment type="similarity">
    <text evidence="2 8">Belongs to the ammonia transporter channel (TC 1.A.11.2) family.</text>
</comment>
<accession>A0A5A9XGP0</accession>
<keyword evidence="11" id="KW-1185">Reference proteome</keyword>
<feature type="transmembrane region" description="Helical" evidence="8">
    <location>
        <begin position="150"/>
        <end position="170"/>
    </location>
</feature>
<evidence type="ECO:0000313" key="10">
    <source>
        <dbReference type="EMBL" id="KAA0891229.1"/>
    </source>
</evidence>
<keyword evidence="6 8" id="KW-0472">Membrane</keyword>
<dbReference type="AlphaFoldDB" id="A0A5A9XGP0"/>
<comment type="caution">
    <text evidence="10">The sequence shown here is derived from an EMBL/GenBank/DDBJ whole genome shotgun (WGS) entry which is preliminary data.</text>
</comment>
<dbReference type="PROSITE" id="PS01219">
    <property type="entry name" value="AMMONIUM_TRANSP"/>
    <property type="match status" value="1"/>
</dbReference>
<dbReference type="Gene3D" id="1.10.3430.10">
    <property type="entry name" value="Ammonium transporter AmtB like domains"/>
    <property type="match status" value="1"/>
</dbReference>
<evidence type="ECO:0000256" key="8">
    <source>
        <dbReference type="RuleBase" id="RU362002"/>
    </source>
</evidence>
<feature type="transmembrane region" description="Helical" evidence="8">
    <location>
        <begin position="344"/>
        <end position="362"/>
    </location>
</feature>
<feature type="transmembrane region" description="Helical" evidence="8">
    <location>
        <begin position="368"/>
        <end position="387"/>
    </location>
</feature>
<keyword evidence="5 8" id="KW-1133">Transmembrane helix</keyword>
<evidence type="ECO:0000256" key="3">
    <source>
        <dbReference type="ARBA" id="ARBA00022448"/>
    </source>
</evidence>
<dbReference type="InterPro" id="IPR024041">
    <property type="entry name" value="NH4_transpt_AmtB-like_dom"/>
</dbReference>
<sequence length="514" mass="54829">METKLRLIDKFSRLRDRMHDPEWRRYGYLLAVGKVLGIALVFGVMVLASSIIGKDVMAADPVVKANDIINPINTLWTLLAAFLVFGMQVGFTMLEAGFCRGRETVNVLMECVVDTALCGLLFYAWGFAFMFSSGTPWIGTKYFFLQGIPATYETSGVAFLAFWLFQFAFADTCSTITSGAMIGRTGFVGDLIYSFFVSGFIYPIIGHWAWGPDGFLATMGSKGNFLPELGTSFHDFAGSTVVHTIGGFVALAGAIALGPRLGRKFKRDGGAPMQPHDLVMATIGGLVLWFGWYGFNPGSTLSIMDFEGCGRVATNTTLAACAAALTAMLYGYPKTKKWDVSYTVNGFLAGLVAITCPCYWVSPTGSIAIGAVAGIIVVAGVDLLEYLRIDDPIGAVPVHGLNGIWGTLSLGFFACGKYGATGAFAADNSAPLTGLFYGGGMTVLAAQAVGSLIITAATFGVSLVLMYAVKAMGVLRVSRKGELEGIDNYEHGIGAYPEYALKHSAIPTGDYDEN</sequence>
<dbReference type="PANTHER" id="PTHR11730:SF6">
    <property type="entry name" value="AMMONIUM TRANSPORTER"/>
    <property type="match status" value="1"/>
</dbReference>
<evidence type="ECO:0000256" key="5">
    <source>
        <dbReference type="ARBA" id="ARBA00022989"/>
    </source>
</evidence>
<name>A0A5A9XGP0_9BACT</name>
<reference evidence="10 11" key="1">
    <citation type="submission" date="2019-04" db="EMBL/GenBank/DDBJ databases">
        <title>Geobacter ruber sp. nov., ferric-reducing bacteria isolated from paddy soil.</title>
        <authorList>
            <person name="Xu Z."/>
            <person name="Masuda Y."/>
            <person name="Itoh H."/>
            <person name="Senoo K."/>
        </authorList>
    </citation>
    <scope>NUCLEOTIDE SEQUENCE [LARGE SCALE GENOMIC DNA]</scope>
    <source>
        <strain evidence="10 11">Red88</strain>
    </source>
</reference>
<dbReference type="Pfam" id="PF00909">
    <property type="entry name" value="Ammonium_transp"/>
    <property type="match status" value="1"/>
</dbReference>
<organism evidence="10 11">
    <name type="scientific">Oryzomonas rubra</name>
    <dbReference type="NCBI Taxonomy" id="2509454"/>
    <lineage>
        <taxon>Bacteria</taxon>
        <taxon>Pseudomonadati</taxon>
        <taxon>Thermodesulfobacteriota</taxon>
        <taxon>Desulfuromonadia</taxon>
        <taxon>Geobacterales</taxon>
        <taxon>Geobacteraceae</taxon>
        <taxon>Oryzomonas</taxon>
    </lineage>
</organism>
<feature type="transmembrane region" description="Helical" evidence="8">
    <location>
        <begin position="26"/>
        <end position="52"/>
    </location>
</feature>
<dbReference type="InterPro" id="IPR001905">
    <property type="entry name" value="Ammonium_transpt"/>
</dbReference>
<feature type="transmembrane region" description="Helical" evidence="8">
    <location>
        <begin position="278"/>
        <end position="295"/>
    </location>
</feature>
<dbReference type="SUPFAM" id="SSF111352">
    <property type="entry name" value="Ammonium transporter"/>
    <property type="match status" value="1"/>
</dbReference>
<dbReference type="InterPro" id="IPR002229">
    <property type="entry name" value="RhesusRHD"/>
</dbReference>
<feature type="transmembrane region" description="Helical" evidence="8">
    <location>
        <begin position="315"/>
        <end position="332"/>
    </location>
</feature>
<feature type="transmembrane region" description="Helical" evidence="8">
    <location>
        <begin position="72"/>
        <end position="94"/>
    </location>
</feature>
<feature type="transmembrane region" description="Helical" evidence="8">
    <location>
        <begin position="399"/>
        <end position="420"/>
    </location>
</feature>
<evidence type="ECO:0000256" key="6">
    <source>
        <dbReference type="ARBA" id="ARBA00023136"/>
    </source>
</evidence>
<dbReference type="GO" id="GO:0008519">
    <property type="term" value="F:ammonium channel activity"/>
    <property type="evidence" value="ECO:0007669"/>
    <property type="project" value="InterPro"/>
</dbReference>
<feature type="transmembrane region" description="Helical" evidence="8">
    <location>
        <begin position="236"/>
        <end position="257"/>
    </location>
</feature>
<dbReference type="PRINTS" id="PR00342">
    <property type="entry name" value="RHESUSRHD"/>
</dbReference>
<dbReference type="NCBIfam" id="TIGR00836">
    <property type="entry name" value="amt"/>
    <property type="match status" value="1"/>
</dbReference>
<evidence type="ECO:0000259" key="9">
    <source>
        <dbReference type="Pfam" id="PF00909"/>
    </source>
</evidence>
<feature type="transmembrane region" description="Helical" evidence="8">
    <location>
        <begin position="106"/>
        <end position="130"/>
    </location>
</feature>
<proteinExistence type="inferred from homology"/>
<dbReference type="Proteomes" id="UP000324298">
    <property type="component" value="Unassembled WGS sequence"/>
</dbReference>
<dbReference type="InterPro" id="IPR029020">
    <property type="entry name" value="Ammonium/urea_transptr"/>
</dbReference>
<evidence type="ECO:0000256" key="2">
    <source>
        <dbReference type="ARBA" id="ARBA00005887"/>
    </source>
</evidence>
<dbReference type="OrthoDB" id="9814202at2"/>
<evidence type="ECO:0000256" key="4">
    <source>
        <dbReference type="ARBA" id="ARBA00022692"/>
    </source>
</evidence>
<evidence type="ECO:0000313" key="11">
    <source>
        <dbReference type="Proteomes" id="UP000324298"/>
    </source>
</evidence>
<gene>
    <name evidence="10" type="ORF">ET418_10610</name>
</gene>
<protein>
    <recommendedName>
        <fullName evidence="8">Ammonium transporter</fullName>
    </recommendedName>
</protein>